<evidence type="ECO:0000313" key="2">
    <source>
        <dbReference type="EMBL" id="SDW02121.1"/>
    </source>
</evidence>
<dbReference type="AlphaFoldDB" id="A0A8X8ICC5"/>
<name>A0A8X8ICC5_9BACT</name>
<dbReference type="GO" id="GO:0016646">
    <property type="term" value="F:oxidoreductase activity, acting on the CH-NH group of donors, NAD or NADP as acceptor"/>
    <property type="evidence" value="ECO:0007669"/>
    <property type="project" value="TreeGrafter"/>
</dbReference>
<dbReference type="InterPro" id="IPR016040">
    <property type="entry name" value="NAD(P)-bd_dom"/>
</dbReference>
<dbReference type="EMBL" id="FNNO01000001">
    <property type="protein sequence ID" value="SDW02121.1"/>
    <property type="molecule type" value="Genomic_DNA"/>
</dbReference>
<keyword evidence="3" id="KW-1185">Reference proteome</keyword>
<dbReference type="InterPro" id="IPR051606">
    <property type="entry name" value="Polyketide_Oxido-like"/>
</dbReference>
<protein>
    <recommendedName>
        <fullName evidence="1">NAD(P)-binding domain-containing protein</fullName>
    </recommendedName>
</protein>
<reference evidence="2 3" key="1">
    <citation type="submission" date="2016-10" db="EMBL/GenBank/DDBJ databases">
        <authorList>
            <person name="Varghese N."/>
            <person name="Submissions S."/>
        </authorList>
    </citation>
    <scope>NUCLEOTIDE SEQUENCE [LARGE SCALE GENOMIC DNA]</scope>
    <source>
        <strain evidence="2 3">DSM 25353</strain>
    </source>
</reference>
<evidence type="ECO:0000313" key="3">
    <source>
        <dbReference type="Proteomes" id="UP000198711"/>
    </source>
</evidence>
<dbReference type="Pfam" id="PF13460">
    <property type="entry name" value="NAD_binding_10"/>
    <property type="match status" value="1"/>
</dbReference>
<feature type="domain" description="NAD(P)-binding" evidence="1">
    <location>
        <begin position="7"/>
        <end position="198"/>
    </location>
</feature>
<sequence>MIIPVFGATGQVGKRVVQSALNKGYQVRAFGRNVEYLFDKENANHQLEVIKGYVFDEAEVLDAVTGADAVISVLGGSIDGTDNTRSLGIKNIITQMQKAGVKRIVALGGMGVLNDASGHFIIEAEDYPEEYKAVGLEHLHAYQYLQQSPLEWTFVCSPDILDQDHTGRYVTNADYPPSPNHFQVAAGDIADFMVNEVTADHYLRHRVGISRL</sequence>
<dbReference type="Proteomes" id="UP000198711">
    <property type="component" value="Unassembled WGS sequence"/>
</dbReference>
<proteinExistence type="predicted"/>
<dbReference type="PANTHER" id="PTHR43355:SF2">
    <property type="entry name" value="FLAVIN REDUCTASE (NADPH)"/>
    <property type="match status" value="1"/>
</dbReference>
<organism evidence="2 3">
    <name type="scientific">Hydrobacter penzbergensis</name>
    <dbReference type="NCBI Taxonomy" id="1235997"/>
    <lineage>
        <taxon>Bacteria</taxon>
        <taxon>Pseudomonadati</taxon>
        <taxon>Bacteroidota</taxon>
        <taxon>Chitinophagia</taxon>
        <taxon>Chitinophagales</taxon>
        <taxon>Chitinophagaceae</taxon>
        <taxon>Hydrobacter</taxon>
    </lineage>
</organism>
<dbReference type="RefSeq" id="WP_092721236.1">
    <property type="nucleotide sequence ID" value="NZ_FNNO01000001.1"/>
</dbReference>
<dbReference type="PANTHER" id="PTHR43355">
    <property type="entry name" value="FLAVIN REDUCTASE (NADPH)"/>
    <property type="match status" value="1"/>
</dbReference>
<dbReference type="Gene3D" id="3.40.50.720">
    <property type="entry name" value="NAD(P)-binding Rossmann-like Domain"/>
    <property type="match status" value="1"/>
</dbReference>
<comment type="caution">
    <text evidence="2">The sequence shown here is derived from an EMBL/GenBank/DDBJ whole genome shotgun (WGS) entry which is preliminary data.</text>
</comment>
<evidence type="ECO:0000259" key="1">
    <source>
        <dbReference type="Pfam" id="PF13460"/>
    </source>
</evidence>
<dbReference type="SUPFAM" id="SSF51735">
    <property type="entry name" value="NAD(P)-binding Rossmann-fold domains"/>
    <property type="match status" value="1"/>
</dbReference>
<gene>
    <name evidence="2" type="ORF">SAMN05444410_10132</name>
</gene>
<accession>A0A8X8ICC5</accession>
<dbReference type="InterPro" id="IPR036291">
    <property type="entry name" value="NAD(P)-bd_dom_sf"/>
</dbReference>